<evidence type="ECO:0000259" key="1">
    <source>
        <dbReference type="PROSITE" id="PS50835"/>
    </source>
</evidence>
<evidence type="ECO:0000313" key="2">
    <source>
        <dbReference type="EMBL" id="GFY56856.1"/>
    </source>
</evidence>
<dbReference type="InterPro" id="IPR003599">
    <property type="entry name" value="Ig_sub"/>
</dbReference>
<dbReference type="InterPro" id="IPR003598">
    <property type="entry name" value="Ig_sub2"/>
</dbReference>
<dbReference type="AlphaFoldDB" id="A0A8X6XPD7"/>
<keyword evidence="3" id="KW-1185">Reference proteome</keyword>
<name>A0A8X6XPD7_9ARAC</name>
<dbReference type="EMBL" id="BMAV01011188">
    <property type="protein sequence ID" value="GFY56856.1"/>
    <property type="molecule type" value="Genomic_DNA"/>
</dbReference>
<dbReference type="OrthoDB" id="6138780at2759"/>
<dbReference type="InterPro" id="IPR013151">
    <property type="entry name" value="Immunoglobulin_dom"/>
</dbReference>
<dbReference type="InterPro" id="IPR007110">
    <property type="entry name" value="Ig-like_dom"/>
</dbReference>
<dbReference type="Proteomes" id="UP000886998">
    <property type="component" value="Unassembled WGS sequence"/>
</dbReference>
<dbReference type="SUPFAM" id="SSF48726">
    <property type="entry name" value="Immunoglobulin"/>
    <property type="match status" value="1"/>
</dbReference>
<organism evidence="2 3">
    <name type="scientific">Trichonephila inaurata madagascariensis</name>
    <dbReference type="NCBI Taxonomy" id="2747483"/>
    <lineage>
        <taxon>Eukaryota</taxon>
        <taxon>Metazoa</taxon>
        <taxon>Ecdysozoa</taxon>
        <taxon>Arthropoda</taxon>
        <taxon>Chelicerata</taxon>
        <taxon>Arachnida</taxon>
        <taxon>Araneae</taxon>
        <taxon>Araneomorphae</taxon>
        <taxon>Entelegynae</taxon>
        <taxon>Araneoidea</taxon>
        <taxon>Nephilidae</taxon>
        <taxon>Trichonephila</taxon>
        <taxon>Trichonephila inaurata</taxon>
    </lineage>
</organism>
<reference evidence="2" key="1">
    <citation type="submission" date="2020-08" db="EMBL/GenBank/DDBJ databases">
        <title>Multicomponent nature underlies the extraordinary mechanical properties of spider dragline silk.</title>
        <authorList>
            <person name="Kono N."/>
            <person name="Nakamura H."/>
            <person name="Mori M."/>
            <person name="Yoshida Y."/>
            <person name="Ohtoshi R."/>
            <person name="Malay A.D."/>
            <person name="Moran D.A.P."/>
            <person name="Tomita M."/>
            <person name="Numata K."/>
            <person name="Arakawa K."/>
        </authorList>
    </citation>
    <scope>NUCLEOTIDE SEQUENCE</scope>
</reference>
<protein>
    <submittedName>
        <fullName evidence="2">Ig-like domain-containing protein</fullName>
    </submittedName>
</protein>
<dbReference type="PROSITE" id="PS50835">
    <property type="entry name" value="IG_LIKE"/>
    <property type="match status" value="1"/>
</dbReference>
<dbReference type="InterPro" id="IPR013783">
    <property type="entry name" value="Ig-like_fold"/>
</dbReference>
<feature type="domain" description="Ig-like" evidence="1">
    <location>
        <begin position="73"/>
        <end position="173"/>
    </location>
</feature>
<comment type="caution">
    <text evidence="2">The sequence shown here is derived from an EMBL/GenBank/DDBJ whole genome shotgun (WGS) entry which is preliminary data.</text>
</comment>
<evidence type="ECO:0000313" key="3">
    <source>
        <dbReference type="Proteomes" id="UP000886998"/>
    </source>
</evidence>
<sequence>MQRKFFASTSITKERRNQQYVLSQSFTRWSLRRSANSIKKCCVSSAGESDDHWILAKKDVSLAIGLLFCLVQPNSGYYQGNGDIQNEYVRTGSNATLVCQPAADVDNVNRLVWFKEDKKIAEVVNGRRTFWDAGPHVNLQPHNNALYFRRVTYPDSGEYSCEVNGKRTRNSIARLLVQDTAVVKIFILSSGTCIGVKKCDYII</sequence>
<dbReference type="Gene3D" id="2.60.40.10">
    <property type="entry name" value="Immunoglobulins"/>
    <property type="match status" value="1"/>
</dbReference>
<dbReference type="Pfam" id="PF00047">
    <property type="entry name" value="ig"/>
    <property type="match status" value="1"/>
</dbReference>
<dbReference type="InterPro" id="IPR036179">
    <property type="entry name" value="Ig-like_dom_sf"/>
</dbReference>
<dbReference type="SMART" id="SM00408">
    <property type="entry name" value="IGc2"/>
    <property type="match status" value="1"/>
</dbReference>
<gene>
    <name evidence="2" type="primary">AVEN_12695_1</name>
    <name evidence="2" type="ORF">TNIN_473741</name>
</gene>
<accession>A0A8X6XPD7</accession>
<dbReference type="SMART" id="SM00409">
    <property type="entry name" value="IG"/>
    <property type="match status" value="1"/>
</dbReference>
<proteinExistence type="predicted"/>